<gene>
    <name evidence="3" type="ORF">UW57_C0024G0002</name>
</gene>
<dbReference type="AlphaFoldDB" id="A0A0G1IST2"/>
<dbReference type="InterPro" id="IPR011467">
    <property type="entry name" value="DUF1573"/>
</dbReference>
<dbReference type="NCBIfam" id="TIGR02276">
    <property type="entry name" value="beta_rpt_yvtn"/>
    <property type="match status" value="1"/>
</dbReference>
<comment type="caution">
    <text evidence="3">The sequence shown here is derived from an EMBL/GenBank/DDBJ whole genome shotgun (WGS) entry which is preliminary data.</text>
</comment>
<name>A0A0G1IST2_9BACT</name>
<dbReference type="PANTHER" id="PTHR47197:SF3">
    <property type="entry name" value="DIHYDRO-HEME D1 DEHYDROGENASE"/>
    <property type="match status" value="1"/>
</dbReference>
<dbReference type="Gene3D" id="2.130.10.10">
    <property type="entry name" value="YVTN repeat-like/Quinoprotein amine dehydrogenase"/>
    <property type="match status" value="3"/>
</dbReference>
<sequence>MKNKFITVAIALVVIGVISALVYSENQKNEKVASGISEKVYVAIEGSGEIAVIDTKTNQILKRIDLSEDKNGITVGYMPHNIQVAPDNKSVWVTANASGEKDMKMSFRIIPIASADTGHGNEVSETMGNKDELIVVDPFSDAIVKRIEIGQDLHLSHVSLTPDSSYAIVASQEKGILYKINTTTFEVEKETTTKSGAGPHGLRISPDGKTAYIAMIGGKSMGVLDIRSFVLNDLALKGAAVQTGVTPDGKYALASVYDTKSLAVYDIASEKLTYIDLPKEAKGPVQLYPTPDSRYVYVADQGYYFDQPIGDTVYKIDLKEMKIAETIKGGSAPHGVIVSKDGKFVYVTNLLSDDVSVIDTVLGKEVAKIKIGKMPNGISLWYRESGVGSGNYNELISEEKSFDFGLVSMSKGRVEHSFTLKNSGDSKIKITKIYTSCMCTEATLVQGTSRKGPFGMSGHGGPSSQIDEVVDPGKEISIDVVVDPAAHGPQGTGPAKKVVYIETDSAINPILELELNINVTP</sequence>
<evidence type="ECO:0000259" key="2">
    <source>
        <dbReference type="Pfam" id="PF21783"/>
    </source>
</evidence>
<reference evidence="3 4" key="1">
    <citation type="journal article" date="2015" name="Nature">
        <title>rRNA introns, odd ribosomes, and small enigmatic genomes across a large radiation of phyla.</title>
        <authorList>
            <person name="Brown C.T."/>
            <person name="Hug L.A."/>
            <person name="Thomas B.C."/>
            <person name="Sharon I."/>
            <person name="Castelle C.J."/>
            <person name="Singh A."/>
            <person name="Wilkins M.J."/>
            <person name="Williams K.H."/>
            <person name="Banfield J.F."/>
        </authorList>
    </citation>
    <scope>NUCLEOTIDE SEQUENCE [LARGE SCALE GENOMIC DNA]</scope>
</reference>
<evidence type="ECO:0000313" key="3">
    <source>
        <dbReference type="EMBL" id="KKT61983.1"/>
    </source>
</evidence>
<evidence type="ECO:0000313" key="4">
    <source>
        <dbReference type="Proteomes" id="UP000034652"/>
    </source>
</evidence>
<organism evidence="3 4">
    <name type="scientific">Candidatus Giovannonibacteria bacterium GW2011_GWA1_44_29</name>
    <dbReference type="NCBI Taxonomy" id="1618646"/>
    <lineage>
        <taxon>Bacteria</taxon>
        <taxon>Candidatus Giovannoniibacteriota</taxon>
    </lineage>
</organism>
<dbReference type="InterPro" id="IPR051200">
    <property type="entry name" value="Host-pathogen_enzymatic-act"/>
</dbReference>
<evidence type="ECO:0000256" key="1">
    <source>
        <dbReference type="ARBA" id="ARBA00022729"/>
    </source>
</evidence>
<dbReference type="Pfam" id="PF07610">
    <property type="entry name" value="DUF1573"/>
    <property type="match status" value="1"/>
</dbReference>
<dbReference type="Pfam" id="PF21783">
    <property type="entry name" value="YNCE"/>
    <property type="match status" value="2"/>
</dbReference>
<dbReference type="Gene3D" id="2.60.40.10">
    <property type="entry name" value="Immunoglobulins"/>
    <property type="match status" value="1"/>
</dbReference>
<keyword evidence="1" id="KW-0732">Signal</keyword>
<dbReference type="EMBL" id="LCIV01000024">
    <property type="protein sequence ID" value="KKT61983.1"/>
    <property type="molecule type" value="Genomic_DNA"/>
</dbReference>
<feature type="domain" description="YNCE-like beta-propeller" evidence="2">
    <location>
        <begin position="309"/>
        <end position="378"/>
    </location>
</feature>
<accession>A0A0G1IST2</accession>
<dbReference type="STRING" id="1618646.UW57_C0024G0002"/>
<dbReference type="InterPro" id="IPR048433">
    <property type="entry name" value="YNCE-like_beta-prop"/>
</dbReference>
<protein>
    <recommendedName>
        <fullName evidence="2">YNCE-like beta-propeller domain-containing protein</fullName>
    </recommendedName>
</protein>
<dbReference type="InterPro" id="IPR011964">
    <property type="entry name" value="YVTN_b-propeller_repeat"/>
</dbReference>
<proteinExistence type="predicted"/>
<dbReference type="InterPro" id="IPR011045">
    <property type="entry name" value="N2O_reductase_N"/>
</dbReference>
<dbReference type="PANTHER" id="PTHR47197">
    <property type="entry name" value="PROTEIN NIRF"/>
    <property type="match status" value="1"/>
</dbReference>
<dbReference type="SUPFAM" id="SSF50974">
    <property type="entry name" value="Nitrous oxide reductase, N-terminal domain"/>
    <property type="match status" value="1"/>
</dbReference>
<feature type="domain" description="YNCE-like beta-propeller" evidence="2">
    <location>
        <begin position="123"/>
        <end position="279"/>
    </location>
</feature>
<dbReference type="InterPro" id="IPR015943">
    <property type="entry name" value="WD40/YVTN_repeat-like_dom_sf"/>
</dbReference>
<dbReference type="Proteomes" id="UP000034652">
    <property type="component" value="Unassembled WGS sequence"/>
</dbReference>
<dbReference type="InterPro" id="IPR013783">
    <property type="entry name" value="Ig-like_fold"/>
</dbReference>